<comment type="caution">
    <text evidence="1">The sequence shown here is derived from an EMBL/GenBank/DDBJ whole genome shotgun (WGS) entry which is preliminary data.</text>
</comment>
<gene>
    <name evidence="1" type="ORF">BAE27_11420</name>
</gene>
<evidence type="ECO:0000313" key="2">
    <source>
        <dbReference type="Proteomes" id="UP000175616"/>
    </source>
</evidence>
<dbReference type="EMBL" id="LZYE01000321">
    <property type="protein sequence ID" value="OFC30639.1"/>
    <property type="molecule type" value="Genomic_DNA"/>
</dbReference>
<organism evidence="1 2">
    <name type="scientific">Acidithiobacillus caldus</name>
    <dbReference type="NCBI Taxonomy" id="33059"/>
    <lineage>
        <taxon>Bacteria</taxon>
        <taxon>Pseudomonadati</taxon>
        <taxon>Pseudomonadota</taxon>
        <taxon>Acidithiobacillia</taxon>
        <taxon>Acidithiobacillales</taxon>
        <taxon>Acidithiobacillaceae</taxon>
        <taxon>Acidithiobacillus</taxon>
    </lineage>
</organism>
<dbReference type="AlphaFoldDB" id="A0A1E7YKQ3"/>
<reference evidence="1 2" key="1">
    <citation type="submission" date="2016-06" db="EMBL/GenBank/DDBJ databases">
        <title>Gene turnover analysis identifies the evolutionary adaptation of the extremophile Acidithiobacillus caldus.</title>
        <authorList>
            <person name="Zhang X."/>
        </authorList>
    </citation>
    <scope>NUCLEOTIDE SEQUENCE [LARGE SCALE GENOMIC DNA]</scope>
    <source>
        <strain evidence="1 2">DX</strain>
    </source>
</reference>
<evidence type="ECO:0000313" key="1">
    <source>
        <dbReference type="EMBL" id="OFC30639.1"/>
    </source>
</evidence>
<proteinExistence type="predicted"/>
<dbReference type="Proteomes" id="UP000175616">
    <property type="component" value="Unassembled WGS sequence"/>
</dbReference>
<sequence>MCHDSQHLEAALDEWNTSAEIYADKGYVGAEREERLREWPLLACSSTVARQWSTLRGRTSFP</sequence>
<protein>
    <submittedName>
        <fullName evidence="1">Uncharacterized protein</fullName>
    </submittedName>
</protein>
<accession>A0A1E7YKQ3</accession>
<name>A0A1E7YKQ3_9PROT</name>